<dbReference type="GO" id="GO:0005945">
    <property type="term" value="C:6-phosphofructokinase complex"/>
    <property type="evidence" value="ECO:0007669"/>
    <property type="project" value="TreeGrafter"/>
</dbReference>
<proteinExistence type="inferred from homology"/>
<evidence type="ECO:0000259" key="15">
    <source>
        <dbReference type="Pfam" id="PF00365"/>
    </source>
</evidence>
<feature type="binding site" evidence="14">
    <location>
        <position position="251"/>
    </location>
    <ligand>
        <name>substrate</name>
        <note>ligand shared between dimeric partners</note>
    </ligand>
</feature>
<comment type="activity regulation">
    <text evidence="14">Allosterically activated by ADP and other diphosphonucleosides, and allosterically inhibited by phosphoenolpyruvate.</text>
</comment>
<dbReference type="FunFam" id="3.40.50.460:FF:000002">
    <property type="entry name" value="ATP-dependent 6-phosphofructokinase"/>
    <property type="match status" value="1"/>
</dbReference>
<dbReference type="GO" id="GO:0061621">
    <property type="term" value="P:canonical glycolysis"/>
    <property type="evidence" value="ECO:0007669"/>
    <property type="project" value="TreeGrafter"/>
</dbReference>
<dbReference type="GO" id="GO:0016208">
    <property type="term" value="F:AMP binding"/>
    <property type="evidence" value="ECO:0007669"/>
    <property type="project" value="TreeGrafter"/>
</dbReference>
<comment type="caution">
    <text evidence="14">Lacks conserved residue(s) required for the propagation of feature annotation.</text>
</comment>
<dbReference type="PROSITE" id="PS00433">
    <property type="entry name" value="PHOSPHOFRUCTOKINASE"/>
    <property type="match status" value="1"/>
</dbReference>
<evidence type="ECO:0000256" key="8">
    <source>
        <dbReference type="ARBA" id="ARBA00022741"/>
    </source>
</evidence>
<feature type="binding site" description="in other chain" evidence="14">
    <location>
        <position position="216"/>
    </location>
    <ligand>
        <name>ADP</name>
        <dbReference type="ChEBI" id="CHEBI:456216"/>
        <note>allosteric activator; ligand shared between dimeric partners</note>
    </ligand>
</feature>
<feature type="binding site" evidence="14">
    <location>
        <begin position="25"/>
        <end position="29"/>
    </location>
    <ligand>
        <name>ADP</name>
        <dbReference type="ChEBI" id="CHEBI:456216"/>
        <note>allosteric activator; ligand shared between dimeric partners</note>
    </ligand>
</feature>
<comment type="pathway">
    <text evidence="3 14">Carbohydrate degradation; glycolysis; D-glyceraldehyde 3-phosphate and glycerone phosphate from D-glucose: step 3/4.</text>
</comment>
<feature type="binding site" description="in other chain" evidence="14">
    <location>
        <begin position="190"/>
        <end position="192"/>
    </location>
    <ligand>
        <name>ADP</name>
        <dbReference type="ChEBI" id="CHEBI:456216"/>
        <note>allosteric activator; ligand shared between dimeric partners</note>
    </ligand>
</feature>
<dbReference type="Gene3D" id="3.40.50.450">
    <property type="match status" value="1"/>
</dbReference>
<keyword evidence="12 14" id="KW-0324">Glycolysis</keyword>
<evidence type="ECO:0000256" key="13">
    <source>
        <dbReference type="ARBA" id="ARBA00048070"/>
    </source>
</evidence>
<comment type="caution">
    <text evidence="16">The sequence shown here is derived from an EMBL/GenBank/DDBJ whole genome shotgun (WGS) entry which is preliminary data.</text>
</comment>
<dbReference type="GO" id="GO:0070095">
    <property type="term" value="F:fructose-6-phosphate binding"/>
    <property type="evidence" value="ECO:0007669"/>
    <property type="project" value="TreeGrafter"/>
</dbReference>
<dbReference type="GO" id="GO:0030388">
    <property type="term" value="P:fructose 1,6-bisphosphate metabolic process"/>
    <property type="evidence" value="ECO:0007669"/>
    <property type="project" value="TreeGrafter"/>
</dbReference>
<dbReference type="InterPro" id="IPR015912">
    <property type="entry name" value="Phosphofructokinase_CS"/>
</dbReference>
<comment type="cofactor">
    <cofactor evidence="1 14">
        <name>Mg(2+)</name>
        <dbReference type="ChEBI" id="CHEBI:18420"/>
    </cofactor>
</comment>
<name>A0A9D2K984_9BACT</name>
<keyword evidence="7 14" id="KW-0479">Metal-binding</keyword>
<evidence type="ECO:0000256" key="5">
    <source>
        <dbReference type="ARBA" id="ARBA00022533"/>
    </source>
</evidence>
<organism evidence="16 17">
    <name type="scientific">Candidatus Coprenecus stercoravium</name>
    <dbReference type="NCBI Taxonomy" id="2840735"/>
    <lineage>
        <taxon>Bacteria</taxon>
        <taxon>Pseudomonadati</taxon>
        <taxon>Bacteroidota</taxon>
        <taxon>Bacteroidia</taxon>
        <taxon>Bacteroidales</taxon>
        <taxon>Rikenellaceae</taxon>
        <taxon>Rikenellaceae incertae sedis</taxon>
        <taxon>Candidatus Coprenecus</taxon>
    </lineage>
</organism>
<dbReference type="InterPro" id="IPR035966">
    <property type="entry name" value="PKF_sf"/>
</dbReference>
<feature type="binding site" description="in other chain" evidence="14">
    <location>
        <begin position="257"/>
        <end position="260"/>
    </location>
    <ligand>
        <name>substrate</name>
        <note>ligand shared between dimeric partners</note>
    </ligand>
</feature>
<reference evidence="16" key="2">
    <citation type="submission" date="2021-04" db="EMBL/GenBank/DDBJ databases">
        <authorList>
            <person name="Gilroy R."/>
        </authorList>
    </citation>
    <scope>NUCLEOTIDE SEQUENCE</scope>
    <source>
        <strain evidence="16">Gambia16-554</strain>
    </source>
</reference>
<comment type="similarity">
    <text evidence="14">Belongs to the phosphofructokinase type A (PFKA) family. ATP-dependent PFK group I subfamily. Prokaryotic clade 'B1' sub-subfamily.</text>
</comment>
<feature type="binding site" description="in other chain" evidence="14">
    <location>
        <position position="159"/>
    </location>
    <ligand>
        <name>ADP</name>
        <dbReference type="ChEBI" id="CHEBI:456216"/>
        <note>allosteric activator; ligand shared between dimeric partners</note>
    </ligand>
</feature>
<accession>A0A9D2K984</accession>
<dbReference type="GO" id="GO:0003872">
    <property type="term" value="F:6-phosphofructokinase activity"/>
    <property type="evidence" value="ECO:0007669"/>
    <property type="project" value="UniProtKB-UniRule"/>
</dbReference>
<dbReference type="NCBIfam" id="NF002872">
    <property type="entry name" value="PRK03202.1"/>
    <property type="match status" value="1"/>
</dbReference>
<keyword evidence="4 14" id="KW-0963">Cytoplasm</keyword>
<feature type="binding site" evidence="14">
    <location>
        <begin position="76"/>
        <end position="77"/>
    </location>
    <ligand>
        <name>ATP</name>
        <dbReference type="ChEBI" id="CHEBI:30616"/>
    </ligand>
</feature>
<keyword evidence="11 14" id="KW-0460">Magnesium</keyword>
<feature type="active site" description="Proton acceptor" evidence="14">
    <location>
        <position position="132"/>
    </location>
</feature>
<evidence type="ECO:0000256" key="12">
    <source>
        <dbReference type="ARBA" id="ARBA00023152"/>
    </source>
</evidence>
<comment type="subcellular location">
    <subcellularLocation>
        <location evidence="2 14">Cytoplasm</location>
    </subcellularLocation>
</comment>
<comment type="catalytic activity">
    <reaction evidence="13 14">
        <text>beta-D-fructose 6-phosphate + ATP = beta-D-fructose 1,6-bisphosphate + ADP + H(+)</text>
        <dbReference type="Rhea" id="RHEA:16109"/>
        <dbReference type="ChEBI" id="CHEBI:15378"/>
        <dbReference type="ChEBI" id="CHEBI:30616"/>
        <dbReference type="ChEBI" id="CHEBI:32966"/>
        <dbReference type="ChEBI" id="CHEBI:57634"/>
        <dbReference type="ChEBI" id="CHEBI:456216"/>
        <dbReference type="EC" id="2.7.1.11"/>
    </reaction>
</comment>
<dbReference type="GO" id="GO:0046872">
    <property type="term" value="F:metal ion binding"/>
    <property type="evidence" value="ECO:0007669"/>
    <property type="project" value="UniProtKB-KW"/>
</dbReference>
<feature type="binding site" evidence="14">
    <location>
        <position position="15"/>
    </location>
    <ligand>
        <name>ATP</name>
        <dbReference type="ChEBI" id="CHEBI:30616"/>
    </ligand>
</feature>
<dbReference type="PANTHER" id="PTHR13697">
    <property type="entry name" value="PHOSPHOFRUCTOKINASE"/>
    <property type="match status" value="1"/>
</dbReference>
<evidence type="ECO:0000256" key="9">
    <source>
        <dbReference type="ARBA" id="ARBA00022777"/>
    </source>
</evidence>
<keyword evidence="10 14" id="KW-0067">ATP-binding</keyword>
<feature type="domain" description="Phosphofructokinase" evidence="15">
    <location>
        <begin position="7"/>
        <end position="283"/>
    </location>
</feature>
<feature type="binding site" description="in other chain" evidence="14">
    <location>
        <begin position="218"/>
        <end position="220"/>
    </location>
    <ligand>
        <name>ADP</name>
        <dbReference type="ChEBI" id="CHEBI:456216"/>
        <note>allosteric activator; ligand shared between dimeric partners</note>
    </ligand>
</feature>
<keyword evidence="9 14" id="KW-0418">Kinase</keyword>
<evidence type="ECO:0000313" key="17">
    <source>
        <dbReference type="Proteomes" id="UP000824115"/>
    </source>
</evidence>
<dbReference type="GO" id="GO:0005524">
    <property type="term" value="F:ATP binding"/>
    <property type="evidence" value="ECO:0007669"/>
    <property type="project" value="UniProtKB-UniRule"/>
</dbReference>
<dbReference type="Proteomes" id="UP000824115">
    <property type="component" value="Unassembled WGS sequence"/>
</dbReference>
<dbReference type="InterPro" id="IPR000023">
    <property type="entry name" value="Phosphofructokinase_dom"/>
</dbReference>
<evidence type="ECO:0000256" key="1">
    <source>
        <dbReference type="ARBA" id="ARBA00001946"/>
    </source>
</evidence>
<feature type="binding site" description="in other chain" evidence="14">
    <location>
        <begin position="174"/>
        <end position="176"/>
    </location>
    <ligand>
        <name>substrate</name>
        <note>ligand shared between dimeric partners</note>
    </ligand>
</feature>
<dbReference type="GO" id="GO:0006002">
    <property type="term" value="P:fructose 6-phosphate metabolic process"/>
    <property type="evidence" value="ECO:0007669"/>
    <property type="project" value="UniProtKB-UniRule"/>
</dbReference>
<evidence type="ECO:0000256" key="10">
    <source>
        <dbReference type="ARBA" id="ARBA00022840"/>
    </source>
</evidence>
<dbReference type="FunFam" id="3.40.50.450:FF:000001">
    <property type="entry name" value="ATP-dependent 6-phosphofructokinase"/>
    <property type="match status" value="1"/>
</dbReference>
<dbReference type="PRINTS" id="PR00476">
    <property type="entry name" value="PHFRCTKINASE"/>
</dbReference>
<feature type="binding site" evidence="14">
    <location>
        <position position="107"/>
    </location>
    <ligand>
        <name>Mg(2+)</name>
        <dbReference type="ChEBI" id="CHEBI:18420"/>
        <note>catalytic</note>
    </ligand>
</feature>
<evidence type="ECO:0000313" key="16">
    <source>
        <dbReference type="EMBL" id="HIZ84935.1"/>
    </source>
</evidence>
<dbReference type="GO" id="GO:0042802">
    <property type="term" value="F:identical protein binding"/>
    <property type="evidence" value="ECO:0007669"/>
    <property type="project" value="TreeGrafter"/>
</dbReference>
<dbReference type="PIRSF" id="PIRSF000532">
    <property type="entry name" value="ATP_PFK_prok"/>
    <property type="match status" value="1"/>
</dbReference>
<dbReference type="Gene3D" id="3.40.50.460">
    <property type="entry name" value="Phosphofructokinase domain"/>
    <property type="match status" value="1"/>
</dbReference>
<keyword evidence="8 14" id="KW-0547">Nucleotide-binding</keyword>
<gene>
    <name evidence="14 16" type="primary">pfkA</name>
    <name evidence="16" type="ORF">IAC04_00365</name>
</gene>
<dbReference type="InterPro" id="IPR022953">
    <property type="entry name" value="ATP_PFK"/>
</dbReference>
<evidence type="ECO:0000256" key="7">
    <source>
        <dbReference type="ARBA" id="ARBA00022723"/>
    </source>
</evidence>
<evidence type="ECO:0000256" key="2">
    <source>
        <dbReference type="ARBA" id="ARBA00004496"/>
    </source>
</evidence>
<dbReference type="PANTHER" id="PTHR13697:SF4">
    <property type="entry name" value="ATP-DEPENDENT 6-PHOSPHOFRUCTOKINASE"/>
    <property type="match status" value="1"/>
</dbReference>
<evidence type="ECO:0000256" key="11">
    <source>
        <dbReference type="ARBA" id="ARBA00022842"/>
    </source>
</evidence>
<evidence type="ECO:0000256" key="14">
    <source>
        <dbReference type="HAMAP-Rule" id="MF_00339"/>
    </source>
</evidence>
<comment type="subunit">
    <text evidence="14">Homotetramer.</text>
</comment>
<sequence>MKSRINRIGVLTSGGDAPGMNAAIRAVVRTAIYNGKEVYGFYQGYEGVVNKNFIPMQSHTVSKIISQGGTILKSSRFPEFKDKLVREKAYKNLREIGIDGLVVIGGDGSFRGANLLYKEFGFPIVGVPGTIDNDIYGTDFTIGFDTAINTAVQAIDKLRDTADSHNLAFFVEVMGRDAGFIALNTAIASGAEATLIPEIPTTIDSLCEYLQFERRKNKTSGIIIVAEGGDLGSAMDIAAKVKERIPDYETRVTTLGHIQRGGSPTCNDRVLASVLGCEAVKALLEGRSDVMVGQMQNETVFTPFAEACSRHNEINTKWYDISHILSI</sequence>
<dbReference type="InterPro" id="IPR012003">
    <property type="entry name" value="ATP_PFK_prok-type"/>
</dbReference>
<dbReference type="HAMAP" id="MF_00339">
    <property type="entry name" value="Phosphofructokinase_I_B1"/>
    <property type="match status" value="1"/>
</dbReference>
<feature type="binding site" evidence="14">
    <location>
        <begin position="106"/>
        <end position="109"/>
    </location>
    <ligand>
        <name>ATP</name>
        <dbReference type="ChEBI" id="CHEBI:30616"/>
    </ligand>
</feature>
<protein>
    <recommendedName>
        <fullName evidence="14">ATP-dependent 6-phosphofructokinase</fullName>
        <shortName evidence="14">ATP-PFK</shortName>
        <shortName evidence="14">Phosphofructokinase</shortName>
        <ecNumber evidence="14">2.7.1.11</ecNumber>
    </recommendedName>
    <alternativeName>
        <fullName evidence="14">Phosphohexokinase</fullName>
    </alternativeName>
</protein>
<evidence type="ECO:0000256" key="6">
    <source>
        <dbReference type="ARBA" id="ARBA00022679"/>
    </source>
</evidence>
<dbReference type="InterPro" id="IPR012828">
    <property type="entry name" value="PFKA_ATP_prok"/>
</dbReference>
<evidence type="ECO:0000256" key="4">
    <source>
        <dbReference type="ARBA" id="ARBA00022490"/>
    </source>
</evidence>
<feature type="binding site" description="in other chain" evidence="14">
    <location>
        <begin position="130"/>
        <end position="132"/>
    </location>
    <ligand>
        <name>substrate</name>
        <note>ligand shared between dimeric partners</note>
    </ligand>
</feature>
<evidence type="ECO:0000256" key="3">
    <source>
        <dbReference type="ARBA" id="ARBA00004679"/>
    </source>
</evidence>
<feature type="binding site" description="in other chain" evidence="14">
    <location>
        <position position="227"/>
    </location>
    <ligand>
        <name>substrate</name>
        <note>ligand shared between dimeric partners</note>
    </ligand>
</feature>
<dbReference type="EMBL" id="DXAW01000012">
    <property type="protein sequence ID" value="HIZ84935.1"/>
    <property type="molecule type" value="Genomic_DNA"/>
</dbReference>
<comment type="function">
    <text evidence="14">Catalyzes the phosphorylation of D-fructose 6-phosphate to fructose 1,6-bisphosphate by ATP, the first committing step of glycolysis.</text>
</comment>
<reference evidence="16" key="1">
    <citation type="journal article" date="2021" name="PeerJ">
        <title>Extensive microbial diversity within the chicken gut microbiome revealed by metagenomics and culture.</title>
        <authorList>
            <person name="Gilroy R."/>
            <person name="Ravi A."/>
            <person name="Getino M."/>
            <person name="Pursley I."/>
            <person name="Horton D.L."/>
            <person name="Alikhan N.F."/>
            <person name="Baker D."/>
            <person name="Gharbi K."/>
            <person name="Hall N."/>
            <person name="Watson M."/>
            <person name="Adriaenssens E.M."/>
            <person name="Foster-Nyarko E."/>
            <person name="Jarju S."/>
            <person name="Secka A."/>
            <person name="Antonio M."/>
            <person name="Oren A."/>
            <person name="Chaudhuri R.R."/>
            <person name="La Ragione R."/>
            <person name="Hildebrand F."/>
            <person name="Pallen M.J."/>
        </authorList>
    </citation>
    <scope>NUCLEOTIDE SEQUENCE</scope>
    <source>
        <strain evidence="16">Gambia16-554</strain>
    </source>
</reference>
<keyword evidence="5 14" id="KW-0021">Allosteric enzyme</keyword>
<keyword evidence="6 14" id="KW-0808">Transferase</keyword>
<dbReference type="GO" id="GO:0048029">
    <property type="term" value="F:monosaccharide binding"/>
    <property type="evidence" value="ECO:0007669"/>
    <property type="project" value="TreeGrafter"/>
</dbReference>
<dbReference type="AlphaFoldDB" id="A0A9D2K984"/>
<dbReference type="EC" id="2.7.1.11" evidence="14"/>
<dbReference type="NCBIfam" id="TIGR02482">
    <property type="entry name" value="PFKA_ATP"/>
    <property type="match status" value="1"/>
</dbReference>
<dbReference type="Pfam" id="PF00365">
    <property type="entry name" value="PFK"/>
    <property type="match status" value="1"/>
</dbReference>
<dbReference type="SUPFAM" id="SSF53784">
    <property type="entry name" value="Phosphofructokinase"/>
    <property type="match status" value="1"/>
</dbReference>